<evidence type="ECO:0000313" key="3">
    <source>
        <dbReference type="Proteomes" id="UP001285263"/>
    </source>
</evidence>
<dbReference type="RefSeq" id="WP_320420957.1">
    <property type="nucleotide sequence ID" value="NZ_JAXCLA010000001.1"/>
</dbReference>
<reference evidence="2 3" key="1">
    <citation type="submission" date="2023-11" db="EMBL/GenBank/DDBJ databases">
        <title>Paucibacter sp. nov., isolated from fresh soil in Korea.</title>
        <authorList>
            <person name="Le N.T.T."/>
        </authorList>
    </citation>
    <scope>NUCLEOTIDE SEQUENCE [LARGE SCALE GENOMIC DNA]</scope>
    <source>
        <strain evidence="2 3">R3-3</strain>
    </source>
</reference>
<sequence>MTSPTSDRWQALRATALQRWAALQENERRALRVLAVLVALLLVWLVLVQPAWRTLRETPAQLDLVEAQLREMQAQATEARELRALPPVPAAQAAQALQAASDHLGANAKLNLSGDRAVLTLTGIGPDALQAWLGEARSAARARPVQAQLQRGPQGFTGTIVLALNGATSS</sequence>
<keyword evidence="1" id="KW-0812">Transmembrane</keyword>
<proteinExistence type="predicted"/>
<dbReference type="Proteomes" id="UP001285263">
    <property type="component" value="Unassembled WGS sequence"/>
</dbReference>
<dbReference type="EMBL" id="JAXCLA010000001">
    <property type="protein sequence ID" value="MDY0743118.1"/>
    <property type="molecule type" value="Genomic_DNA"/>
</dbReference>
<feature type="transmembrane region" description="Helical" evidence="1">
    <location>
        <begin position="33"/>
        <end position="52"/>
    </location>
</feature>
<name>A0ABU5DBL7_9BURK</name>
<evidence type="ECO:0000313" key="2">
    <source>
        <dbReference type="EMBL" id="MDY0743118.1"/>
    </source>
</evidence>
<evidence type="ECO:0000256" key="1">
    <source>
        <dbReference type="SAM" id="Phobius"/>
    </source>
</evidence>
<keyword evidence="1" id="KW-0472">Membrane</keyword>
<organism evidence="2 3">
    <name type="scientific">Roseateles agri</name>
    <dbReference type="NCBI Taxonomy" id="3098619"/>
    <lineage>
        <taxon>Bacteria</taxon>
        <taxon>Pseudomonadati</taxon>
        <taxon>Pseudomonadota</taxon>
        <taxon>Betaproteobacteria</taxon>
        <taxon>Burkholderiales</taxon>
        <taxon>Sphaerotilaceae</taxon>
        <taxon>Roseateles</taxon>
    </lineage>
</organism>
<comment type="caution">
    <text evidence="2">The sequence shown here is derived from an EMBL/GenBank/DDBJ whole genome shotgun (WGS) entry which is preliminary data.</text>
</comment>
<accession>A0ABU5DBL7</accession>
<keyword evidence="3" id="KW-1185">Reference proteome</keyword>
<gene>
    <name evidence="2" type="primary">gspM</name>
    <name evidence="2" type="ORF">SNE35_01305</name>
</gene>
<dbReference type="InterPro" id="IPR007690">
    <property type="entry name" value="T2SS_GspM"/>
</dbReference>
<protein>
    <submittedName>
        <fullName evidence="2">Type II secretion system protein GspM</fullName>
    </submittedName>
</protein>
<dbReference type="Pfam" id="PF04612">
    <property type="entry name" value="T2SSM"/>
    <property type="match status" value="1"/>
</dbReference>
<keyword evidence="1" id="KW-1133">Transmembrane helix</keyword>